<evidence type="ECO:0000313" key="2">
    <source>
        <dbReference type="EMBL" id="GES12915.1"/>
    </source>
</evidence>
<protein>
    <submittedName>
        <fullName evidence="2">3-oxoadipate--succinyl-CoA transferase subunit B</fullName>
    </submittedName>
</protein>
<dbReference type="Pfam" id="PF01144">
    <property type="entry name" value="CoA_trans"/>
    <property type="match status" value="1"/>
</dbReference>
<dbReference type="Proteomes" id="UP000331127">
    <property type="component" value="Unassembled WGS sequence"/>
</dbReference>
<name>A0A5M3WU63_9ACTN</name>
<gene>
    <name evidence="2" type="primary">gctB_2</name>
    <name evidence="2" type="ORF">Amac_065120</name>
</gene>
<proteinExistence type="inferred from homology"/>
<dbReference type="SMART" id="SM00882">
    <property type="entry name" value="CoA_trans"/>
    <property type="match status" value="1"/>
</dbReference>
<dbReference type="PANTHER" id="PTHR43293:SF3">
    <property type="entry name" value="CHOLESTEROL RING-CLEAVING HYDROLASE IPDB SUBUNIT"/>
    <property type="match status" value="1"/>
</dbReference>
<reference evidence="2 3" key="1">
    <citation type="submission" date="2019-10" db="EMBL/GenBank/DDBJ databases">
        <title>Whole genome shotgun sequence of Acrocarpospora macrocephala NBRC 16266.</title>
        <authorList>
            <person name="Ichikawa N."/>
            <person name="Kimura A."/>
            <person name="Kitahashi Y."/>
            <person name="Komaki H."/>
            <person name="Oguchi A."/>
        </authorList>
    </citation>
    <scope>NUCLEOTIDE SEQUENCE [LARGE SCALE GENOMIC DNA]</scope>
    <source>
        <strain evidence="2 3">NBRC 16266</strain>
    </source>
</reference>
<keyword evidence="2" id="KW-0808">Transferase</keyword>
<sequence>MRIAIMASFLGGHVPDTSYTWAEMMAISISHEMADGDFGSVGAASHIPAAGLRLAQLTHAPNLSFFCGGSGAMNPKIQRLTESSADYRNLVTSEYQFSLDDVVDFETAIRFDFAFLGGMQIDKHGNLNMAVIGPWDKPKVRGPGTIGLIFLGGFKTSYIYTEHHTPRIFVDKVDFISGAGWLDGGDSRSKVFRPESDGPRRVFTPLGVFDFEPESRRMRLIKVHPWSSVERVQAATGFELLVADDVRTVDPPTEEELRLLRTQVDTEGVLRRYPATA</sequence>
<dbReference type="SUPFAM" id="SSF100950">
    <property type="entry name" value="NagB/RpiA/CoA transferase-like"/>
    <property type="match status" value="1"/>
</dbReference>
<evidence type="ECO:0000313" key="3">
    <source>
        <dbReference type="Proteomes" id="UP000331127"/>
    </source>
</evidence>
<comment type="caution">
    <text evidence="2">The sequence shown here is derived from an EMBL/GenBank/DDBJ whole genome shotgun (WGS) entry which is preliminary data.</text>
</comment>
<accession>A0A5M3WU63</accession>
<keyword evidence="3" id="KW-1185">Reference proteome</keyword>
<dbReference type="InterPro" id="IPR037171">
    <property type="entry name" value="NagB/RpiA_transferase-like"/>
</dbReference>
<dbReference type="OrthoDB" id="9813111at2"/>
<dbReference type="Gene3D" id="3.40.1080.10">
    <property type="entry name" value="Glutaconate Coenzyme A-transferase"/>
    <property type="match status" value="1"/>
</dbReference>
<dbReference type="InterPro" id="IPR004165">
    <property type="entry name" value="CoA_trans_fam_I"/>
</dbReference>
<comment type="similarity">
    <text evidence="1">Belongs to the 3-oxoacid CoA-transferase subunit B family.</text>
</comment>
<dbReference type="EMBL" id="BLAE01000040">
    <property type="protein sequence ID" value="GES12915.1"/>
    <property type="molecule type" value="Genomic_DNA"/>
</dbReference>
<dbReference type="AlphaFoldDB" id="A0A5M3WU63"/>
<evidence type="ECO:0000256" key="1">
    <source>
        <dbReference type="ARBA" id="ARBA00007047"/>
    </source>
</evidence>
<dbReference type="GO" id="GO:0008410">
    <property type="term" value="F:CoA-transferase activity"/>
    <property type="evidence" value="ECO:0007669"/>
    <property type="project" value="InterPro"/>
</dbReference>
<dbReference type="PANTHER" id="PTHR43293">
    <property type="entry name" value="ACETATE COA-TRANSFERASE YDIF"/>
    <property type="match status" value="1"/>
</dbReference>
<organism evidence="2 3">
    <name type="scientific">Acrocarpospora macrocephala</name>
    <dbReference type="NCBI Taxonomy" id="150177"/>
    <lineage>
        <taxon>Bacteria</taxon>
        <taxon>Bacillati</taxon>
        <taxon>Actinomycetota</taxon>
        <taxon>Actinomycetes</taxon>
        <taxon>Streptosporangiales</taxon>
        <taxon>Streptosporangiaceae</taxon>
        <taxon>Acrocarpospora</taxon>
    </lineage>
</organism>